<proteinExistence type="predicted"/>
<feature type="transmembrane region" description="Helical" evidence="1">
    <location>
        <begin position="202"/>
        <end position="219"/>
    </location>
</feature>
<dbReference type="OrthoDB" id="2448479at2"/>
<dbReference type="GO" id="GO:0016020">
    <property type="term" value="C:membrane"/>
    <property type="evidence" value="ECO:0007669"/>
    <property type="project" value="InterPro"/>
</dbReference>
<feature type="transmembrane region" description="Helical" evidence="1">
    <location>
        <begin position="137"/>
        <end position="163"/>
    </location>
</feature>
<evidence type="ECO:0000313" key="3">
    <source>
        <dbReference type="Proteomes" id="UP000215596"/>
    </source>
</evidence>
<keyword evidence="1" id="KW-0812">Transmembrane</keyword>
<gene>
    <name evidence="2" type="ORF">CHH67_14975</name>
</gene>
<accession>A0A268EQU6</accession>
<keyword evidence="1" id="KW-1133">Transmembrane helix</keyword>
<dbReference type="EMBL" id="NPBY01000045">
    <property type="protein sequence ID" value="PAD75509.1"/>
    <property type="molecule type" value="Genomic_DNA"/>
</dbReference>
<feature type="transmembrane region" description="Helical" evidence="1">
    <location>
        <begin position="32"/>
        <end position="52"/>
    </location>
</feature>
<evidence type="ECO:0000256" key="1">
    <source>
        <dbReference type="SAM" id="Phobius"/>
    </source>
</evidence>
<keyword evidence="1" id="KW-0472">Membrane</keyword>
<organism evidence="2 3">
    <name type="scientific">Paenibacillus campinasensis</name>
    <dbReference type="NCBI Taxonomy" id="66347"/>
    <lineage>
        <taxon>Bacteria</taxon>
        <taxon>Bacillati</taxon>
        <taxon>Bacillota</taxon>
        <taxon>Bacilli</taxon>
        <taxon>Bacillales</taxon>
        <taxon>Paenibacillaceae</taxon>
        <taxon>Paenibacillus</taxon>
    </lineage>
</organism>
<protein>
    <submittedName>
        <fullName evidence="2">ABC transporter</fullName>
    </submittedName>
</protein>
<name>A0A268EQU6_9BACL</name>
<feature type="transmembrane region" description="Helical" evidence="1">
    <location>
        <begin position="361"/>
        <end position="383"/>
    </location>
</feature>
<dbReference type="Proteomes" id="UP000215596">
    <property type="component" value="Unassembled WGS sequence"/>
</dbReference>
<comment type="caution">
    <text evidence="2">The sequence shown here is derived from an EMBL/GenBank/DDBJ whole genome shotgun (WGS) entry which is preliminary data.</text>
</comment>
<dbReference type="InterPro" id="IPR010288">
    <property type="entry name" value="EcsB_ABC"/>
</dbReference>
<feature type="transmembrane region" description="Helical" evidence="1">
    <location>
        <begin position="64"/>
        <end position="87"/>
    </location>
</feature>
<dbReference type="Pfam" id="PF05975">
    <property type="entry name" value="EcsB"/>
    <property type="match status" value="1"/>
</dbReference>
<feature type="transmembrane region" description="Helical" evidence="1">
    <location>
        <begin position="295"/>
        <end position="312"/>
    </location>
</feature>
<dbReference type="RefSeq" id="WP_095265999.1">
    <property type="nucleotide sequence ID" value="NZ_NPBY01000045.1"/>
</dbReference>
<evidence type="ECO:0000313" key="2">
    <source>
        <dbReference type="EMBL" id="PAD75509.1"/>
    </source>
</evidence>
<feature type="transmembrane region" description="Helical" evidence="1">
    <location>
        <begin position="389"/>
        <end position="412"/>
    </location>
</feature>
<reference evidence="2 3" key="1">
    <citation type="submission" date="2017-07" db="EMBL/GenBank/DDBJ databases">
        <title>Isolation and whole genome analysis of endospore-forming bacteria from heroin.</title>
        <authorList>
            <person name="Kalinowski J."/>
            <person name="Ahrens B."/>
            <person name="Al-Dilaimi A."/>
            <person name="Winkler A."/>
            <person name="Wibberg D."/>
            <person name="Schleenbecker U."/>
            <person name="Ruckert C."/>
            <person name="Wolfel R."/>
            <person name="Grass G."/>
        </authorList>
    </citation>
    <scope>NUCLEOTIDE SEQUENCE [LARGE SCALE GENOMIC DNA]</scope>
    <source>
        <strain evidence="2 3">7537-G1</strain>
    </source>
</reference>
<sequence length="430" mass="47652">MTTNKRIASPNALFRRRLVSHWSYQRTNIGAVVDWVIMLYILIPGLLLGIGLYRDFLTRPLPAWIELIPIQGAAAVLLLLFSGRLLLFMEEADVLFLRQHPAWLKGLMIRGIIYSQLVSTLRGMLLTALILPVLMAAYGLSIGTLISLLALAAVCSWCTNVAFRMIAVSYKGWRHRLWAGITRIVSLWGYILVATWGSDRPGLMWGAMAILVPVLLLLVRMRVRLRATFLADVREDAKVRVQLTEKLLTQAVGKPPSIRSKPWLFRKSGRLYSRGADKRLASAGIKALLRNPESLLMYIQITALGIPAIWLPPPIIKLIVLAALLLMMSYWLNTSWARFAKSDFVAVLPFSNDQFRSAGKLAAGTLLAIPAAVYGVTAGMTMFSPVLGLLAGLVLAALSVWVVPSLTAWPLYKEERGIQSVNKRAAEAND</sequence>
<dbReference type="AlphaFoldDB" id="A0A268EQU6"/>
<feature type="transmembrane region" description="Helical" evidence="1">
    <location>
        <begin position="318"/>
        <end position="340"/>
    </location>
</feature>
<feature type="transmembrane region" description="Helical" evidence="1">
    <location>
        <begin position="107"/>
        <end position="131"/>
    </location>
</feature>
<feature type="transmembrane region" description="Helical" evidence="1">
    <location>
        <begin position="175"/>
        <end position="196"/>
    </location>
</feature>